<dbReference type="PANTHER" id="PTHR33223:SF10">
    <property type="entry name" value="AMINOTRANSFERASE-LIKE PLANT MOBILE DOMAIN-CONTAINING PROTEIN"/>
    <property type="match status" value="1"/>
</dbReference>
<reference evidence="3 4" key="1">
    <citation type="journal article" date="2014" name="Agronomy (Basel)">
        <title>A Draft Genome Sequence for Ensete ventricosum, the Drought-Tolerant Tree Against Hunger.</title>
        <authorList>
            <person name="Harrison J."/>
            <person name="Moore K.A."/>
            <person name="Paszkiewicz K."/>
            <person name="Jones T."/>
            <person name="Grant M."/>
            <person name="Ambacheew D."/>
            <person name="Muzemil S."/>
            <person name="Studholme D.J."/>
        </authorList>
    </citation>
    <scope>NUCLEOTIDE SEQUENCE [LARGE SCALE GENOMIC DNA]</scope>
</reference>
<organism evidence="3 4">
    <name type="scientific">Ensete ventricosum</name>
    <name type="common">Abyssinian banana</name>
    <name type="synonym">Musa ensete</name>
    <dbReference type="NCBI Taxonomy" id="4639"/>
    <lineage>
        <taxon>Eukaryota</taxon>
        <taxon>Viridiplantae</taxon>
        <taxon>Streptophyta</taxon>
        <taxon>Embryophyta</taxon>
        <taxon>Tracheophyta</taxon>
        <taxon>Spermatophyta</taxon>
        <taxon>Magnoliopsida</taxon>
        <taxon>Liliopsida</taxon>
        <taxon>Zingiberales</taxon>
        <taxon>Musaceae</taxon>
        <taxon>Ensete</taxon>
    </lineage>
</organism>
<dbReference type="Pfam" id="PF03732">
    <property type="entry name" value="Retrotrans_gag"/>
    <property type="match status" value="1"/>
</dbReference>
<comment type="caution">
    <text evidence="3">The sequence shown here is derived from an EMBL/GenBank/DDBJ whole genome shotgun (WGS) entry which is preliminary data.</text>
</comment>
<dbReference type="EMBL" id="AMZH03029354">
    <property type="protein sequence ID" value="RRT33309.1"/>
    <property type="molecule type" value="Genomic_DNA"/>
</dbReference>
<feature type="region of interest" description="Disordered" evidence="1">
    <location>
        <begin position="1"/>
        <end position="47"/>
    </location>
</feature>
<feature type="compositionally biased region" description="Low complexity" evidence="1">
    <location>
        <begin position="35"/>
        <end position="47"/>
    </location>
</feature>
<evidence type="ECO:0000313" key="3">
    <source>
        <dbReference type="EMBL" id="RRT33309.1"/>
    </source>
</evidence>
<dbReference type="InterPro" id="IPR005162">
    <property type="entry name" value="Retrotrans_gag_dom"/>
</dbReference>
<protein>
    <recommendedName>
        <fullName evidence="2">Retrotransposon gag domain-containing protein</fullName>
    </recommendedName>
</protein>
<evidence type="ECO:0000259" key="2">
    <source>
        <dbReference type="Pfam" id="PF03732"/>
    </source>
</evidence>
<accession>A0A426X1F9</accession>
<dbReference type="PANTHER" id="PTHR33223">
    <property type="entry name" value="CCHC-TYPE DOMAIN-CONTAINING PROTEIN"/>
    <property type="match status" value="1"/>
</dbReference>
<gene>
    <name evidence="3" type="ORF">B296_00058937</name>
</gene>
<feature type="domain" description="Retrotransposon gag" evidence="2">
    <location>
        <begin position="104"/>
        <end position="160"/>
    </location>
</feature>
<name>A0A426X1F9_ENSVE</name>
<sequence>MTRRASTPRQLDQQRSIVHANHAWPDGRGKVEANGTPTASPSAGAPARKAPIAIGMRRATQQRGTTMPHDRRNVGKPKHPRCTIAFRAQMALYDTSDALMCRAFLTTLRGSAHIWYSKLMPSFIFSFDSLIRKFELNFLASSRLRPIAALLFDLTQGSDEPLA</sequence>
<feature type="compositionally biased region" description="Polar residues" evidence="1">
    <location>
        <begin position="1"/>
        <end position="16"/>
    </location>
</feature>
<dbReference type="Proteomes" id="UP000287651">
    <property type="component" value="Unassembled WGS sequence"/>
</dbReference>
<evidence type="ECO:0000313" key="4">
    <source>
        <dbReference type="Proteomes" id="UP000287651"/>
    </source>
</evidence>
<proteinExistence type="predicted"/>
<evidence type="ECO:0000256" key="1">
    <source>
        <dbReference type="SAM" id="MobiDB-lite"/>
    </source>
</evidence>
<dbReference type="AlphaFoldDB" id="A0A426X1F9"/>